<dbReference type="PROSITE" id="PS00159">
    <property type="entry name" value="ALDOLASE_KDPG_KHG_1"/>
    <property type="match status" value="1"/>
</dbReference>
<dbReference type="PANTHER" id="PTHR30246">
    <property type="entry name" value="2-KETO-3-DEOXY-6-PHOSPHOGLUCONATE ALDOLASE"/>
    <property type="match status" value="1"/>
</dbReference>
<comment type="similarity">
    <text evidence="3">Belongs to the KHG/KDPG aldolase family.</text>
</comment>
<name>A0A3E0VPD2_9MICO</name>
<dbReference type="GO" id="GO:0008675">
    <property type="term" value="F:2-dehydro-3-deoxy-phosphogluconate aldolase activity"/>
    <property type="evidence" value="ECO:0007669"/>
    <property type="project" value="UniProtKB-EC"/>
</dbReference>
<gene>
    <name evidence="8" type="ORF">B7R54_17510</name>
</gene>
<evidence type="ECO:0000256" key="5">
    <source>
        <dbReference type="ARBA" id="ARBA00013063"/>
    </source>
</evidence>
<accession>A0A3E0VPD2</accession>
<dbReference type="NCBIfam" id="TIGR01182">
    <property type="entry name" value="eda"/>
    <property type="match status" value="1"/>
</dbReference>
<evidence type="ECO:0000256" key="1">
    <source>
        <dbReference type="ARBA" id="ARBA00000654"/>
    </source>
</evidence>
<comment type="catalytic activity">
    <reaction evidence="1">
        <text>2-dehydro-3-deoxy-6-phospho-D-gluconate = D-glyceraldehyde 3-phosphate + pyruvate</text>
        <dbReference type="Rhea" id="RHEA:17089"/>
        <dbReference type="ChEBI" id="CHEBI:15361"/>
        <dbReference type="ChEBI" id="CHEBI:57569"/>
        <dbReference type="ChEBI" id="CHEBI:59776"/>
        <dbReference type="EC" id="4.1.2.14"/>
    </reaction>
</comment>
<dbReference type="InterPro" id="IPR013785">
    <property type="entry name" value="Aldolase_TIM"/>
</dbReference>
<dbReference type="Proteomes" id="UP000256486">
    <property type="component" value="Unassembled WGS sequence"/>
</dbReference>
<comment type="pathway">
    <text evidence="2">Carbohydrate acid metabolism; 2-dehydro-3-deoxy-D-gluconate degradation; D-glyceraldehyde 3-phosphate and pyruvate from 2-dehydro-3-deoxy-D-gluconate: step 2/2.</text>
</comment>
<dbReference type="Gene3D" id="3.20.20.70">
    <property type="entry name" value="Aldolase class I"/>
    <property type="match status" value="1"/>
</dbReference>
<dbReference type="EC" id="4.1.2.14" evidence="5"/>
<evidence type="ECO:0000256" key="6">
    <source>
        <dbReference type="ARBA" id="ARBA00023239"/>
    </source>
</evidence>
<keyword evidence="7" id="KW-0119">Carbohydrate metabolism</keyword>
<dbReference type="AlphaFoldDB" id="A0A3E0VPD2"/>
<dbReference type="EMBL" id="NBWZ01000001">
    <property type="protein sequence ID" value="RFA11370.1"/>
    <property type="molecule type" value="Genomic_DNA"/>
</dbReference>
<dbReference type="Pfam" id="PF01081">
    <property type="entry name" value="Aldolase"/>
    <property type="match status" value="1"/>
</dbReference>
<reference evidence="8 9" key="1">
    <citation type="submission" date="2017-04" db="EMBL/GenBank/DDBJ databases">
        <title>Comparative genome analysis of Subtercola boreus.</title>
        <authorList>
            <person name="Cho Y.-J."/>
            <person name="Cho A."/>
            <person name="Kim O.-S."/>
            <person name="Lee J.-I."/>
        </authorList>
    </citation>
    <scope>NUCLEOTIDE SEQUENCE [LARGE SCALE GENOMIC DNA]</scope>
    <source>
        <strain evidence="8 9">K300</strain>
    </source>
</reference>
<sequence>MPAGAVAGGAPEESVPDALRRVGVVPVIVIDDAVDVPALAEALLSGGITAAEITLRTPAGSAAIAAAARVDGLLVGAGTVTTLEQVDRAADAGARFIVSPGFDPELVERALSRGLVVLPGVATASEAQAAVRSGLAAVKLFPISQLGGVDFVSALAGPFPMLEFMPSGGVTAANVTGYLEHPAVFAVGGGWIAPRALIAEKRFAEIARNAAHVARLVGSLR</sequence>
<dbReference type="OrthoDB" id="9805177at2"/>
<dbReference type="CDD" id="cd00452">
    <property type="entry name" value="KDPG_aldolase"/>
    <property type="match status" value="1"/>
</dbReference>
<dbReference type="PANTHER" id="PTHR30246:SF1">
    <property type="entry name" value="2-DEHYDRO-3-DEOXY-6-PHOSPHOGALACTONATE ALDOLASE-RELATED"/>
    <property type="match status" value="1"/>
</dbReference>
<evidence type="ECO:0000313" key="9">
    <source>
        <dbReference type="Proteomes" id="UP000256486"/>
    </source>
</evidence>
<evidence type="ECO:0000256" key="3">
    <source>
        <dbReference type="ARBA" id="ARBA00006906"/>
    </source>
</evidence>
<comment type="caution">
    <text evidence="8">The sequence shown here is derived from an EMBL/GenBank/DDBJ whole genome shotgun (WGS) entry which is preliminary data.</text>
</comment>
<protein>
    <recommendedName>
        <fullName evidence="5">2-dehydro-3-deoxy-phosphogluconate aldolase</fullName>
        <ecNumber evidence="5">4.1.2.14</ecNumber>
    </recommendedName>
</protein>
<dbReference type="SUPFAM" id="SSF51569">
    <property type="entry name" value="Aldolase"/>
    <property type="match status" value="1"/>
</dbReference>
<comment type="subunit">
    <text evidence="4">Homotrimer.</text>
</comment>
<evidence type="ECO:0000256" key="2">
    <source>
        <dbReference type="ARBA" id="ARBA00004736"/>
    </source>
</evidence>
<evidence type="ECO:0000256" key="7">
    <source>
        <dbReference type="ARBA" id="ARBA00023277"/>
    </source>
</evidence>
<organism evidence="8 9">
    <name type="scientific">Subtercola boreus</name>
    <dbReference type="NCBI Taxonomy" id="120213"/>
    <lineage>
        <taxon>Bacteria</taxon>
        <taxon>Bacillati</taxon>
        <taxon>Actinomycetota</taxon>
        <taxon>Actinomycetes</taxon>
        <taxon>Micrococcales</taxon>
        <taxon>Microbacteriaceae</taxon>
        <taxon>Subtercola</taxon>
    </lineage>
</organism>
<dbReference type="InterPro" id="IPR000887">
    <property type="entry name" value="Aldlse_KDPG_KHG"/>
</dbReference>
<keyword evidence="6" id="KW-0456">Lyase</keyword>
<evidence type="ECO:0000256" key="4">
    <source>
        <dbReference type="ARBA" id="ARBA00011233"/>
    </source>
</evidence>
<dbReference type="InterPro" id="IPR031337">
    <property type="entry name" value="KDPG/KHG_AS_1"/>
</dbReference>
<proteinExistence type="inferred from homology"/>
<keyword evidence="9" id="KW-1185">Reference proteome</keyword>
<evidence type="ECO:0000313" key="8">
    <source>
        <dbReference type="EMBL" id="RFA11370.1"/>
    </source>
</evidence>